<evidence type="ECO:0000256" key="1">
    <source>
        <dbReference type="SAM" id="MobiDB-lite"/>
    </source>
</evidence>
<protein>
    <submittedName>
        <fullName evidence="3">MarR family transcriptional regulator</fullName>
    </submittedName>
</protein>
<feature type="region of interest" description="Disordered" evidence="1">
    <location>
        <begin position="202"/>
        <end position="233"/>
    </location>
</feature>
<dbReference type="Gene3D" id="1.10.10.10">
    <property type="entry name" value="Winged helix-like DNA-binding domain superfamily/Winged helix DNA-binding domain"/>
    <property type="match status" value="1"/>
</dbReference>
<feature type="domain" description="HTH marR-type" evidence="2">
    <location>
        <begin position="66"/>
        <end position="202"/>
    </location>
</feature>
<dbReference type="InterPro" id="IPR000835">
    <property type="entry name" value="HTH_MarR-typ"/>
</dbReference>
<proteinExistence type="predicted"/>
<dbReference type="GO" id="GO:0003700">
    <property type="term" value="F:DNA-binding transcription factor activity"/>
    <property type="evidence" value="ECO:0007669"/>
    <property type="project" value="InterPro"/>
</dbReference>
<dbReference type="EMBL" id="QHLY01000012">
    <property type="protein sequence ID" value="PXA67418.1"/>
    <property type="molecule type" value="Genomic_DNA"/>
</dbReference>
<dbReference type="OrthoDB" id="162531at2"/>
<dbReference type="Pfam" id="PF01047">
    <property type="entry name" value="MarR"/>
    <property type="match status" value="1"/>
</dbReference>
<dbReference type="InterPro" id="IPR036388">
    <property type="entry name" value="WH-like_DNA-bd_sf"/>
</dbReference>
<gene>
    <name evidence="3" type="ORF">CTB96_11830</name>
</gene>
<dbReference type="PROSITE" id="PS50995">
    <property type="entry name" value="HTH_MARR_2"/>
    <property type="match status" value="1"/>
</dbReference>
<dbReference type="GO" id="GO:0006950">
    <property type="term" value="P:response to stress"/>
    <property type="evidence" value="ECO:0007669"/>
    <property type="project" value="TreeGrafter"/>
</dbReference>
<dbReference type="InterPro" id="IPR039422">
    <property type="entry name" value="MarR/SlyA-like"/>
</dbReference>
<dbReference type="PANTHER" id="PTHR33164:SF43">
    <property type="entry name" value="HTH-TYPE TRANSCRIPTIONAL REPRESSOR YETL"/>
    <property type="match status" value="1"/>
</dbReference>
<name>A0A317ZNE1_9MICO</name>
<keyword evidence="4" id="KW-1185">Reference proteome</keyword>
<evidence type="ECO:0000259" key="2">
    <source>
        <dbReference type="PROSITE" id="PS50995"/>
    </source>
</evidence>
<accession>A0A317ZNE1</accession>
<evidence type="ECO:0000313" key="3">
    <source>
        <dbReference type="EMBL" id="PXA67418.1"/>
    </source>
</evidence>
<reference evidence="3 4" key="1">
    <citation type="submission" date="2018-05" db="EMBL/GenBank/DDBJ databases">
        <title>Genetic diversity of glacier-inhabiting Cryobacterium bacteria in China and description of Cryobacterium mengkeensis sp. nov. and Arthrobacter glacialis sp. nov.</title>
        <authorList>
            <person name="Liu Q."/>
            <person name="Xin Y.-H."/>
        </authorList>
    </citation>
    <scope>NUCLEOTIDE SEQUENCE [LARGE SCALE GENOMIC DNA]</scope>
    <source>
        <strain evidence="3 4">SK-1</strain>
    </source>
</reference>
<dbReference type="InterPro" id="IPR036390">
    <property type="entry name" value="WH_DNA-bd_sf"/>
</dbReference>
<dbReference type="Proteomes" id="UP000246722">
    <property type="component" value="Unassembled WGS sequence"/>
</dbReference>
<feature type="compositionally biased region" description="Acidic residues" evidence="1">
    <location>
        <begin position="206"/>
        <end position="221"/>
    </location>
</feature>
<organism evidence="3 4">
    <name type="scientific">Cryobacterium arcticum</name>
    <dbReference type="NCBI Taxonomy" id="670052"/>
    <lineage>
        <taxon>Bacteria</taxon>
        <taxon>Bacillati</taxon>
        <taxon>Actinomycetota</taxon>
        <taxon>Actinomycetes</taxon>
        <taxon>Micrococcales</taxon>
        <taxon>Microbacteriaceae</taxon>
        <taxon>Cryobacterium</taxon>
    </lineage>
</organism>
<dbReference type="SMART" id="SM00347">
    <property type="entry name" value="HTH_MARR"/>
    <property type="match status" value="1"/>
</dbReference>
<sequence>MVRSPACITGLLLVQPRYRKKYLTELAIFEASMYIMPRDDPAATEPRRTRPGSFWYPVEEAGTGSAIEVLRAVRRFRVADLAMRNKARTDMDMNDSDLVALRHLIAAGERHETIGPKDLSVHLGITSAATAKLLSRLEGAGRLRREPHPSDRRAQVLHATVSAYEEVRQVLGSAHRRMLDAAEKLTAAEQLAVVRFLDELSGAMAEPDEADESGEPADDTPVDQPDAGSPAQH</sequence>
<dbReference type="SUPFAM" id="SSF46785">
    <property type="entry name" value="Winged helix' DNA-binding domain"/>
    <property type="match status" value="1"/>
</dbReference>
<dbReference type="PANTHER" id="PTHR33164">
    <property type="entry name" value="TRANSCRIPTIONAL REGULATOR, MARR FAMILY"/>
    <property type="match status" value="1"/>
</dbReference>
<comment type="caution">
    <text evidence="3">The sequence shown here is derived from an EMBL/GenBank/DDBJ whole genome shotgun (WGS) entry which is preliminary data.</text>
</comment>
<evidence type="ECO:0000313" key="4">
    <source>
        <dbReference type="Proteomes" id="UP000246722"/>
    </source>
</evidence>
<dbReference type="AlphaFoldDB" id="A0A317ZNE1"/>